<gene>
    <name evidence="1" type="ORF">ACFOUY_14520</name>
</gene>
<accession>A0ABV8NNF6</accession>
<dbReference type="EMBL" id="JBHSBY010000130">
    <property type="protein sequence ID" value="MFC4197916.1"/>
    <property type="molecule type" value="Genomic_DNA"/>
</dbReference>
<proteinExistence type="predicted"/>
<protein>
    <submittedName>
        <fullName evidence="1">Uncharacterized protein</fullName>
    </submittedName>
</protein>
<name>A0ABV8NNF6_9SPHI</name>
<sequence>MIEPNTKLLLLKIIKFNGDVTPLLNLDYDYVQISGLIQKEIEDKNAEYNKGNLFLTEKGNLLIQKLEKDRDPGSSSWIEPELASKITPIEKDFVYLPNRKELSF</sequence>
<keyword evidence="2" id="KW-1185">Reference proteome</keyword>
<dbReference type="RefSeq" id="WP_378961580.1">
    <property type="nucleotide sequence ID" value="NZ_JBHRXC010000016.1"/>
</dbReference>
<dbReference type="Proteomes" id="UP001595792">
    <property type="component" value="Unassembled WGS sequence"/>
</dbReference>
<evidence type="ECO:0000313" key="2">
    <source>
        <dbReference type="Proteomes" id="UP001595792"/>
    </source>
</evidence>
<evidence type="ECO:0000313" key="1">
    <source>
        <dbReference type="EMBL" id="MFC4197916.1"/>
    </source>
</evidence>
<comment type="caution">
    <text evidence="1">The sequence shown here is derived from an EMBL/GenBank/DDBJ whole genome shotgun (WGS) entry which is preliminary data.</text>
</comment>
<organism evidence="1 2">
    <name type="scientific">Pedobacter jamesrossensis</name>
    <dbReference type="NCBI Taxonomy" id="1908238"/>
    <lineage>
        <taxon>Bacteria</taxon>
        <taxon>Pseudomonadati</taxon>
        <taxon>Bacteroidota</taxon>
        <taxon>Sphingobacteriia</taxon>
        <taxon>Sphingobacteriales</taxon>
        <taxon>Sphingobacteriaceae</taxon>
        <taxon>Pedobacter</taxon>
    </lineage>
</organism>
<reference evidence="2" key="1">
    <citation type="journal article" date="2019" name="Int. J. Syst. Evol. Microbiol.">
        <title>The Global Catalogue of Microorganisms (GCM) 10K type strain sequencing project: providing services to taxonomists for standard genome sequencing and annotation.</title>
        <authorList>
            <consortium name="The Broad Institute Genomics Platform"/>
            <consortium name="The Broad Institute Genome Sequencing Center for Infectious Disease"/>
            <person name="Wu L."/>
            <person name="Ma J."/>
        </authorList>
    </citation>
    <scope>NUCLEOTIDE SEQUENCE [LARGE SCALE GENOMIC DNA]</scope>
    <source>
        <strain evidence="2">CCM 8689</strain>
    </source>
</reference>